<dbReference type="Proteomes" id="UP000199570">
    <property type="component" value="Unassembled WGS sequence"/>
</dbReference>
<sequence>MLKKVAIIGTSFRFPGSTSATFWQHLLDRRSFITQADFSRWSKDEFLHPDKANPATSYTFASGSLGDISTFDAGFFNISPREAAVMDPQQRLLLELGWELFENAGVKPSSLRGSNCGVYLGIASVDYSYRLAHDMSMIDAATATGNTFSIAANRLSFFYDLQGPSMAIDTACSSSLIAFHQACQAIQSGDIEQAITGGVSLHLHPFGFLIFSKASMLSRTGQCHVFDEAADGYVRSEGAGLFYLKDYDKAIEDGNQILAVVAGTAANTDGRKSSLTVPSADAQIALMKQAYDSAGIAAADIDYLEAHGTGTPVGDPIESRAIGEALGQQRPSNQPLLIGSIKSNIGHLEAASGVAGLMKALHCVIERKVPATIGINKLNPNIPFADLNLSVVTETQALKPTGKLVVGVNSFGFGGANAHVILESAPPAAPAASQAQHSVPLLVSAKDSAALTDQCEQLAQFMSAPDAPSLYDVAYQSLCRRELHPQRVVVLGAQAQGSAQALLDFATEPGVPALSAVLESGRAVEQANGPVFVYSGNGSQWQGMGQSLLADPVFHQAVAELDAIFQPLSGYSLIAELAGELGDDRYPLTEFAQPALFALQVGVTRMLAEKGVVPVAVIGHSVGEVAAAWACGALTLNDATAVIYHRSRLQGLTKGCGQMSAVGLSGDDTASLLQTLGLDSELVVAGDNSFKGATVAGLPAALDSLESALTERQVFVRRLGLDYAFHSPAMEVIADQVVAALSDIVPGPARIPLYSTVTGDLLAGECLDAEYWWKNIRYPVLFKSASEALVEQGYNVFVEVGPHPILRAYVTDALNSQEREGVVIPTVLRGEESPQSIDRTLAKVLIAGVDIDLQCLFSAPGRFVRLPNYVWQRERLWHADSPESSGNLRRERVHPLLGYPLPEHEFTWDNRLDTQLFPSLGDHMVGDSVLFPGAGFTELALAAALQYQPGEFVEIEELEIHSPLLLHAEFSKKVRVTVDSSDGTVSIVSRTTAQAEPWVQHVVARLPGEARGGLLACAAPALPARAPDFTSSGHLALTRAVGLNYGPAYQAVQAGWIEGNQVLARLAVPTPIEAELASLNLHPALLDSAFQLITQLLSQEAGSRKGLAFIPVKLGRIAFATGSLPPCLAQVSLVKRSEHSLLADFTLYDAEGRAVICIKDARFRGVRLHKDRSGDIKLADFVGVAKPYPANERAVPTAGSALQALLQQHLDTVADEPGLVRYAHEIDPLLDGLCASFLLEAIDKLGGELTRQQHATWNAGSYLDHLLAQAVEDGSLVAVGNDTWQLADQGERASAQDIWQELFRSYPEHFQVIHSVGRIGMHLLELMSGQVELAQLLPRETTPAVLTRLVLGAGGYHAVLGGLREHIAQRLRALPDGQRLRILELGFEGAPLAADLCVGLDFDRVDYQYVARNIEALSMLQADFPDLQVLNLEDTEKVARVPANDFDLLLVATDLAPLEALSQGLQQAITRLGARGEVLLLAQHPARWADFTFGAEPSWWLARQGQQALSVQQPPGFWQQELRRHGLTVSEPLELIPDMASGSYLLVAGKDNAKTLSVAPAYPHQRWLLVADEQGPEGPLTEALATILREQGQDVALLVPGSTAVLAQQLSAGPAAQHIVMLAGLFASLGLDAQVDRCMLAAAITQACESVGIAADCWLLTSGAAVHLLPPGAAQETTVTHIADAALWGFGRTLSNEAVGCRVRLLDLAMGADARHLATALLNADEETELALSAAGDRYVARLRVQPDEWPQDGTPQVPAQIKLGFDLPGQLRHLRWEAGEPRLPADDQLDIEVQATGLNFRDVMYALGLLSDEAIENGFSGPTLGFEFAGVVRGKGALVEGDFQPGDRVVGFGPSSFANRLVTNANAVARIPEGMSFEAAATIPSTFFTVYYALHHLARLEPGEKILIHGAAGGVGIAAIQIAKWCGAEIYATAGSDEKRDFLRLMGVEHIFDSRSLAYADEILAITDGRGVDVVLNSLAGEAINRNLRVLKPFGRFLELGKRDFYQNTKIGLRPFRNNISYFGIDADQLMSERPQLTRRLFGDMMELFREGLLSPLPYRAFDANEVVEAFRYMQQARQIGKIVVTYRTPIRGVVATSMAPAPTLSLAADASYLVTGGLSGFGLRSAQWLVEKGARHLVLLGRRGAATEEAQPLLALWREQGIEVQALACDITDRAQLLSVMTRIQASGQPLRGVVHAATVFDDGLIRNLTLEQLQRVLEPKAKGAQYLHELTAHLPLDFFVLFSSATTLFGNPGQANYVAANHWLEALARHRLALGLPATSVLWGAIDDAGFLARNQDIKDALQSRMGGAALQSEAALQTLERLLLQRRSGLGVLELDWKALSRFLPAAGSPKFNELARLHGGEQDEESDADDIQRLLAEMDDPELIELFNEMLKQEISEILRIPTSKLDITRPLQELGLDSLMSVELVVAVEERFGVRLPVMELSEASNIGKITVRILELLRGNQDGDVQVDGENNLQSLASETFSRHGVDISRDDIVQLSDGLDAQGSKLSRLIN</sequence>
<dbReference type="FunFam" id="3.40.50.720:FF:000209">
    <property type="entry name" value="Polyketide synthase Pks12"/>
    <property type="match status" value="1"/>
</dbReference>
<dbReference type="InterPro" id="IPR009081">
    <property type="entry name" value="PP-bd_ACP"/>
</dbReference>
<dbReference type="PROSITE" id="PS50075">
    <property type="entry name" value="CARRIER"/>
    <property type="match status" value="1"/>
</dbReference>
<dbReference type="InterPro" id="IPR020841">
    <property type="entry name" value="PKS_Beta-ketoAc_synthase_dom"/>
</dbReference>
<dbReference type="InterPro" id="IPR050091">
    <property type="entry name" value="PKS_NRPS_Biosynth_Enz"/>
</dbReference>
<dbReference type="InterPro" id="IPR013968">
    <property type="entry name" value="PKS_KR"/>
</dbReference>
<dbReference type="UniPathway" id="UPA00094"/>
<accession>A0A1H1CC80</accession>
<dbReference type="InterPro" id="IPR020807">
    <property type="entry name" value="PKS_DH"/>
</dbReference>
<dbReference type="SMART" id="SM00823">
    <property type="entry name" value="PKS_PP"/>
    <property type="match status" value="1"/>
</dbReference>
<keyword evidence="3" id="KW-0596">Phosphopantetheine</keyword>
<dbReference type="SUPFAM" id="SSF55048">
    <property type="entry name" value="Probable ACP-binding domain of malonyl-CoA ACP transacylase"/>
    <property type="match status" value="1"/>
</dbReference>
<dbReference type="InterPro" id="IPR049900">
    <property type="entry name" value="PKS_mFAS_DH"/>
</dbReference>
<dbReference type="Pfam" id="PF00109">
    <property type="entry name" value="ketoacyl-synt"/>
    <property type="match status" value="1"/>
</dbReference>
<dbReference type="InterPro" id="IPR016039">
    <property type="entry name" value="Thiolase-like"/>
</dbReference>
<dbReference type="InterPro" id="IPR032821">
    <property type="entry name" value="PKS_assoc"/>
</dbReference>
<evidence type="ECO:0000256" key="2">
    <source>
        <dbReference type="ARBA" id="ARBA00006484"/>
    </source>
</evidence>
<comment type="similarity">
    <text evidence="2">Belongs to the short-chain dehydrogenases/reductases (SDR) family.</text>
</comment>
<evidence type="ECO:0000256" key="3">
    <source>
        <dbReference type="ARBA" id="ARBA00022450"/>
    </source>
</evidence>
<dbReference type="SUPFAM" id="SSF53901">
    <property type="entry name" value="Thiolase-like"/>
    <property type="match status" value="1"/>
</dbReference>
<organism evidence="13 14">
    <name type="scientific">Pseudomonas moorei</name>
    <dbReference type="NCBI Taxonomy" id="395599"/>
    <lineage>
        <taxon>Bacteria</taxon>
        <taxon>Pseudomonadati</taxon>
        <taxon>Pseudomonadota</taxon>
        <taxon>Gammaproteobacteria</taxon>
        <taxon>Pseudomonadales</taxon>
        <taxon>Pseudomonadaceae</taxon>
        <taxon>Pseudomonas</taxon>
    </lineage>
</organism>
<dbReference type="InterPro" id="IPR036736">
    <property type="entry name" value="ACP-like_sf"/>
</dbReference>
<dbReference type="Gene3D" id="3.30.70.3290">
    <property type="match status" value="1"/>
</dbReference>
<feature type="region of interest" description="C-terminal hotdog fold" evidence="9">
    <location>
        <begin position="1026"/>
        <end position="1172"/>
    </location>
</feature>
<dbReference type="SUPFAM" id="SSF51735">
    <property type="entry name" value="NAD(P)-binding Rossmann-fold domains"/>
    <property type="match status" value="3"/>
</dbReference>
<dbReference type="PANTHER" id="PTHR43775">
    <property type="entry name" value="FATTY ACID SYNTHASE"/>
    <property type="match status" value="1"/>
</dbReference>
<reference evidence="14" key="1">
    <citation type="submission" date="2016-10" db="EMBL/GenBank/DDBJ databases">
        <authorList>
            <person name="Varghese N."/>
            <person name="Submissions S."/>
        </authorList>
    </citation>
    <scope>NUCLEOTIDE SEQUENCE [LARGE SCALE GENOMIC DNA]</scope>
    <source>
        <strain evidence="14">BS3775</strain>
    </source>
</reference>
<dbReference type="PROSITE" id="PS52019">
    <property type="entry name" value="PKS_MFAS_DH"/>
    <property type="match status" value="1"/>
</dbReference>
<evidence type="ECO:0000313" key="14">
    <source>
        <dbReference type="Proteomes" id="UP000199570"/>
    </source>
</evidence>
<dbReference type="Pfam" id="PF02801">
    <property type="entry name" value="Ketoacyl-synt_C"/>
    <property type="match status" value="1"/>
</dbReference>
<dbReference type="InterPro" id="IPR020806">
    <property type="entry name" value="PKS_PP-bd"/>
</dbReference>
<dbReference type="InterPro" id="IPR014030">
    <property type="entry name" value="Ketoacyl_synth_N"/>
</dbReference>
<dbReference type="InterPro" id="IPR013154">
    <property type="entry name" value="ADH-like_N"/>
</dbReference>
<dbReference type="Gene3D" id="3.90.180.10">
    <property type="entry name" value="Medium-chain alcohol dehydrogenases, catalytic domain"/>
    <property type="match status" value="1"/>
</dbReference>
<dbReference type="GO" id="GO:0006633">
    <property type="term" value="P:fatty acid biosynthetic process"/>
    <property type="evidence" value="ECO:0007669"/>
    <property type="project" value="UniProtKB-UniPathway"/>
</dbReference>
<evidence type="ECO:0000256" key="5">
    <source>
        <dbReference type="ARBA" id="ARBA00022679"/>
    </source>
</evidence>
<dbReference type="GO" id="GO:0004312">
    <property type="term" value="F:fatty acid synthase activity"/>
    <property type="evidence" value="ECO:0007669"/>
    <property type="project" value="TreeGrafter"/>
</dbReference>
<evidence type="ECO:0000256" key="1">
    <source>
        <dbReference type="ARBA" id="ARBA00005194"/>
    </source>
</evidence>
<evidence type="ECO:0000259" key="11">
    <source>
        <dbReference type="PROSITE" id="PS52004"/>
    </source>
</evidence>
<evidence type="ECO:0000256" key="9">
    <source>
        <dbReference type="PROSITE-ProRule" id="PRU01363"/>
    </source>
</evidence>
<feature type="domain" description="PKS/mFAS DH" evidence="12">
    <location>
        <begin position="894"/>
        <end position="1172"/>
    </location>
</feature>
<name>A0A1H1CC80_9PSED</name>
<evidence type="ECO:0000313" key="13">
    <source>
        <dbReference type="EMBL" id="SDQ61837.1"/>
    </source>
</evidence>
<keyword evidence="14" id="KW-1185">Reference proteome</keyword>
<dbReference type="InterPro" id="IPR049551">
    <property type="entry name" value="PKS_DH_C"/>
</dbReference>
<dbReference type="SMART" id="SM00829">
    <property type="entry name" value="PKS_ER"/>
    <property type="match status" value="1"/>
</dbReference>
<dbReference type="GO" id="GO:0016491">
    <property type="term" value="F:oxidoreductase activity"/>
    <property type="evidence" value="ECO:0007669"/>
    <property type="project" value="InterPro"/>
</dbReference>
<keyword evidence="6" id="KW-0521">NADP</keyword>
<dbReference type="Pfam" id="PF00107">
    <property type="entry name" value="ADH_zinc_N"/>
    <property type="match status" value="1"/>
</dbReference>
<dbReference type="SMART" id="SM01294">
    <property type="entry name" value="PKS_PP_betabranch"/>
    <property type="match status" value="1"/>
</dbReference>
<evidence type="ECO:0000256" key="7">
    <source>
        <dbReference type="ARBA" id="ARBA00023268"/>
    </source>
</evidence>
<gene>
    <name evidence="13" type="ORF">SAMN04490195_1145</name>
</gene>
<dbReference type="CDD" id="cd08955">
    <property type="entry name" value="KR_2_FAS_SDR_x"/>
    <property type="match status" value="1"/>
</dbReference>
<dbReference type="InterPro" id="IPR020843">
    <property type="entry name" value="ER"/>
</dbReference>
<dbReference type="PROSITE" id="PS00606">
    <property type="entry name" value="KS3_1"/>
    <property type="match status" value="1"/>
</dbReference>
<dbReference type="Pfam" id="PF08240">
    <property type="entry name" value="ADH_N"/>
    <property type="match status" value="1"/>
</dbReference>
<dbReference type="EMBL" id="FNKJ01000003">
    <property type="protein sequence ID" value="SDQ61837.1"/>
    <property type="molecule type" value="Genomic_DNA"/>
</dbReference>
<dbReference type="InterPro" id="IPR013149">
    <property type="entry name" value="ADH-like_C"/>
</dbReference>
<dbReference type="Gene3D" id="3.40.366.10">
    <property type="entry name" value="Malonyl-Coenzyme A Acyl Carrier Protein, domain 2"/>
    <property type="match status" value="1"/>
</dbReference>
<dbReference type="InterPro" id="IPR011032">
    <property type="entry name" value="GroES-like_sf"/>
</dbReference>
<feature type="domain" description="Carrier" evidence="10">
    <location>
        <begin position="2387"/>
        <end position="2464"/>
    </location>
</feature>
<dbReference type="PROSITE" id="PS52004">
    <property type="entry name" value="KS3_2"/>
    <property type="match status" value="1"/>
</dbReference>
<dbReference type="SUPFAM" id="SSF50129">
    <property type="entry name" value="GroES-like"/>
    <property type="match status" value="1"/>
</dbReference>
<dbReference type="InterPro" id="IPR001227">
    <property type="entry name" value="Ac_transferase_dom_sf"/>
</dbReference>
<feature type="domain" description="Ketosynthase family 3 (KS3)" evidence="11">
    <location>
        <begin position="2"/>
        <end position="424"/>
    </location>
</feature>
<feature type="active site" description="Proton acceptor; for dehydratase activity" evidence="9">
    <location>
        <position position="923"/>
    </location>
</feature>
<dbReference type="Gene3D" id="1.10.1200.10">
    <property type="entry name" value="ACP-like"/>
    <property type="match status" value="1"/>
</dbReference>
<proteinExistence type="inferred from homology"/>
<dbReference type="SMART" id="SM00825">
    <property type="entry name" value="PKS_KS"/>
    <property type="match status" value="1"/>
</dbReference>
<dbReference type="InterPro" id="IPR006162">
    <property type="entry name" value="Ppantetheine_attach_site"/>
</dbReference>
<comment type="pathway">
    <text evidence="1">Lipid metabolism; fatty acid biosynthesis.</text>
</comment>
<protein>
    <submittedName>
        <fullName evidence="13">Acyl transferase domain-containing protein</fullName>
    </submittedName>
</protein>
<dbReference type="RefSeq" id="WP_090318461.1">
    <property type="nucleotide sequence ID" value="NZ_FNKJ01000003.1"/>
</dbReference>
<evidence type="ECO:0000259" key="10">
    <source>
        <dbReference type="PROSITE" id="PS50075"/>
    </source>
</evidence>
<keyword evidence="8" id="KW-0012">Acyltransferase</keyword>
<keyword evidence="5 13" id="KW-0808">Transferase</keyword>
<dbReference type="InterPro" id="IPR002364">
    <property type="entry name" value="Quin_OxRdtase/zeta-crystal_CS"/>
</dbReference>
<dbReference type="Gene3D" id="3.10.129.110">
    <property type="entry name" value="Polyketide synthase dehydratase"/>
    <property type="match status" value="1"/>
</dbReference>
<dbReference type="CDD" id="cd00833">
    <property type="entry name" value="PKS"/>
    <property type="match status" value="1"/>
</dbReference>
<dbReference type="SMART" id="SM00822">
    <property type="entry name" value="PKS_KR"/>
    <property type="match status" value="1"/>
</dbReference>
<dbReference type="InterPro" id="IPR016035">
    <property type="entry name" value="Acyl_Trfase/lysoPLipase"/>
</dbReference>
<dbReference type="SMART" id="SM00827">
    <property type="entry name" value="PKS_AT"/>
    <property type="match status" value="1"/>
</dbReference>
<dbReference type="InterPro" id="IPR049552">
    <property type="entry name" value="PKS_DH_N"/>
</dbReference>
<dbReference type="InterPro" id="IPR014043">
    <property type="entry name" value="Acyl_transferase_dom"/>
</dbReference>
<dbReference type="PROSITE" id="PS01162">
    <property type="entry name" value="QOR_ZETA_CRYSTAL"/>
    <property type="match status" value="1"/>
</dbReference>
<dbReference type="InterPro" id="IPR057326">
    <property type="entry name" value="KR_dom"/>
</dbReference>
<dbReference type="InterPro" id="IPR018201">
    <property type="entry name" value="Ketoacyl_synth_AS"/>
</dbReference>
<dbReference type="SMART" id="SM00826">
    <property type="entry name" value="PKS_DH"/>
    <property type="match status" value="1"/>
</dbReference>
<dbReference type="InterPro" id="IPR042104">
    <property type="entry name" value="PKS_dehydratase_sf"/>
</dbReference>
<dbReference type="InterPro" id="IPR036291">
    <property type="entry name" value="NAD(P)-bd_dom_sf"/>
</dbReference>
<dbReference type="InterPro" id="IPR016036">
    <property type="entry name" value="Malonyl_transacylase_ACP-bd"/>
</dbReference>
<dbReference type="SUPFAM" id="SSF47336">
    <property type="entry name" value="ACP-like"/>
    <property type="match status" value="1"/>
</dbReference>
<evidence type="ECO:0000256" key="6">
    <source>
        <dbReference type="ARBA" id="ARBA00022857"/>
    </source>
</evidence>
<dbReference type="Pfam" id="PF14765">
    <property type="entry name" value="PS-DH"/>
    <property type="match status" value="1"/>
</dbReference>
<evidence type="ECO:0000259" key="12">
    <source>
        <dbReference type="PROSITE" id="PS52019"/>
    </source>
</evidence>
<dbReference type="PANTHER" id="PTHR43775:SF37">
    <property type="entry name" value="SI:DKEY-61P9.11"/>
    <property type="match status" value="1"/>
</dbReference>
<evidence type="ECO:0000256" key="8">
    <source>
        <dbReference type="ARBA" id="ARBA00023315"/>
    </source>
</evidence>
<keyword evidence="4" id="KW-0597">Phosphoprotein</keyword>
<dbReference type="PROSITE" id="PS00012">
    <property type="entry name" value="PHOSPHOPANTETHEINE"/>
    <property type="match status" value="1"/>
</dbReference>
<feature type="active site" description="Proton donor; for dehydratase activity" evidence="9">
    <location>
        <position position="1087"/>
    </location>
</feature>
<dbReference type="CDD" id="cd05195">
    <property type="entry name" value="enoyl_red"/>
    <property type="match status" value="1"/>
</dbReference>
<dbReference type="Pfam" id="PF16197">
    <property type="entry name" value="KAsynt_C_assoc"/>
    <property type="match status" value="1"/>
</dbReference>
<evidence type="ECO:0000256" key="4">
    <source>
        <dbReference type="ARBA" id="ARBA00022553"/>
    </source>
</evidence>
<dbReference type="GO" id="GO:0031177">
    <property type="term" value="F:phosphopantetheine binding"/>
    <property type="evidence" value="ECO:0007669"/>
    <property type="project" value="InterPro"/>
</dbReference>
<dbReference type="Pfam" id="PF00550">
    <property type="entry name" value="PP-binding"/>
    <property type="match status" value="1"/>
</dbReference>
<feature type="region of interest" description="N-terminal hotdog fold" evidence="9">
    <location>
        <begin position="894"/>
        <end position="1013"/>
    </location>
</feature>
<dbReference type="Gene3D" id="3.40.50.720">
    <property type="entry name" value="NAD(P)-binding Rossmann-like Domain"/>
    <property type="match status" value="2"/>
</dbReference>
<dbReference type="GO" id="GO:0004315">
    <property type="term" value="F:3-oxoacyl-[acyl-carrier-protein] synthase activity"/>
    <property type="evidence" value="ECO:0007669"/>
    <property type="project" value="InterPro"/>
</dbReference>
<dbReference type="InterPro" id="IPR014031">
    <property type="entry name" value="Ketoacyl_synth_C"/>
</dbReference>
<dbReference type="SUPFAM" id="SSF52151">
    <property type="entry name" value="FabD/lysophospholipase-like"/>
    <property type="match status" value="1"/>
</dbReference>
<dbReference type="Gene3D" id="3.40.47.10">
    <property type="match status" value="1"/>
</dbReference>
<keyword evidence="7" id="KW-0511">Multifunctional enzyme</keyword>
<dbReference type="Pfam" id="PF08659">
    <property type="entry name" value="KR"/>
    <property type="match status" value="1"/>
</dbReference>
<dbReference type="OrthoDB" id="9778690at2"/>
<dbReference type="GO" id="GO:0008270">
    <property type="term" value="F:zinc ion binding"/>
    <property type="evidence" value="ECO:0007669"/>
    <property type="project" value="InterPro"/>
</dbReference>
<dbReference type="Pfam" id="PF21089">
    <property type="entry name" value="PKS_DH_N"/>
    <property type="match status" value="1"/>
</dbReference>
<dbReference type="Pfam" id="PF00698">
    <property type="entry name" value="Acyl_transf_1"/>
    <property type="match status" value="1"/>
</dbReference>